<dbReference type="STRING" id="1670800.BSQ44_22610"/>
<keyword evidence="2" id="KW-0813">Transport</keyword>
<feature type="transmembrane region" description="Helical" evidence="6">
    <location>
        <begin position="117"/>
        <end position="135"/>
    </location>
</feature>
<evidence type="ECO:0000259" key="7">
    <source>
        <dbReference type="Pfam" id="PF01545"/>
    </source>
</evidence>
<dbReference type="GO" id="GO:0016020">
    <property type="term" value="C:membrane"/>
    <property type="evidence" value="ECO:0007669"/>
    <property type="project" value="UniProtKB-SubCell"/>
</dbReference>
<evidence type="ECO:0000256" key="3">
    <source>
        <dbReference type="ARBA" id="ARBA00022692"/>
    </source>
</evidence>
<name>A0A1L3SX17_9HYPH</name>
<dbReference type="InterPro" id="IPR058533">
    <property type="entry name" value="Cation_efflux_TM"/>
</dbReference>
<dbReference type="EMBL" id="CP018171">
    <property type="protein sequence ID" value="APH73862.1"/>
    <property type="molecule type" value="Genomic_DNA"/>
</dbReference>
<evidence type="ECO:0000256" key="2">
    <source>
        <dbReference type="ARBA" id="ARBA00022448"/>
    </source>
</evidence>
<dbReference type="InterPro" id="IPR002524">
    <property type="entry name" value="Cation_efflux"/>
</dbReference>
<dbReference type="PANTHER" id="PTHR13414:SF9">
    <property type="entry name" value="PROTON-COUPLED ZINC ANTIPORTER SLC30A9, MITOCHONDRIAL"/>
    <property type="match status" value="1"/>
</dbReference>
<dbReference type="Pfam" id="PF01545">
    <property type="entry name" value="Cation_efflux"/>
    <property type="match status" value="1"/>
</dbReference>
<comment type="subcellular location">
    <subcellularLocation>
        <location evidence="1">Membrane</location>
        <topology evidence="1">Multi-pass membrane protein</topology>
    </subcellularLocation>
</comment>
<evidence type="ECO:0000256" key="5">
    <source>
        <dbReference type="ARBA" id="ARBA00023136"/>
    </source>
</evidence>
<dbReference type="SUPFAM" id="SSF161111">
    <property type="entry name" value="Cation efflux protein transmembrane domain-like"/>
    <property type="match status" value="1"/>
</dbReference>
<dbReference type="KEGG" id="meso:BSQ44_22610"/>
<dbReference type="NCBIfam" id="TIGR01297">
    <property type="entry name" value="CDF"/>
    <property type="match status" value="1"/>
</dbReference>
<evidence type="ECO:0000256" key="4">
    <source>
        <dbReference type="ARBA" id="ARBA00022989"/>
    </source>
</evidence>
<dbReference type="Gene3D" id="1.20.1510.10">
    <property type="entry name" value="Cation efflux protein transmembrane domain"/>
    <property type="match status" value="1"/>
</dbReference>
<evidence type="ECO:0000313" key="9">
    <source>
        <dbReference type="Proteomes" id="UP000182840"/>
    </source>
</evidence>
<keyword evidence="4 6" id="KW-1133">Transmembrane helix</keyword>
<feature type="transmembrane region" description="Helical" evidence="6">
    <location>
        <begin position="77"/>
        <end position="97"/>
    </location>
</feature>
<accession>A0A1L3SX17</accession>
<feature type="domain" description="Cation efflux protein transmembrane" evidence="7">
    <location>
        <begin position="12"/>
        <end position="218"/>
    </location>
</feature>
<evidence type="ECO:0000256" key="1">
    <source>
        <dbReference type="ARBA" id="ARBA00004141"/>
    </source>
</evidence>
<dbReference type="OrthoDB" id="9806522at2"/>
<dbReference type="GO" id="GO:0006829">
    <property type="term" value="P:zinc ion transport"/>
    <property type="evidence" value="ECO:0007669"/>
    <property type="project" value="InterPro"/>
</dbReference>
<protein>
    <submittedName>
        <fullName evidence="8">Cation transporter</fullName>
    </submittedName>
</protein>
<feature type="transmembrane region" description="Helical" evidence="6">
    <location>
        <begin position="12"/>
        <end position="31"/>
    </location>
</feature>
<dbReference type="PANTHER" id="PTHR13414">
    <property type="entry name" value="HUEL-CATION TRANSPORTER"/>
    <property type="match status" value="1"/>
</dbReference>
<dbReference type="GO" id="GO:0008324">
    <property type="term" value="F:monoatomic cation transmembrane transporter activity"/>
    <property type="evidence" value="ECO:0007669"/>
    <property type="project" value="InterPro"/>
</dbReference>
<gene>
    <name evidence="8" type="ORF">BSQ44_22610</name>
</gene>
<keyword evidence="3 6" id="KW-0812">Transmembrane</keyword>
<dbReference type="AlphaFoldDB" id="A0A1L3SX17"/>
<keyword evidence="5 6" id="KW-0472">Membrane</keyword>
<sequence>MAAHKGSKKVIYAALIGNFLIAVTKFLAAFFTGSSAMLSEGIHSLVDTGNGGLMLYGLRRSAKPPDLAHPFGHGRELYFWSFVVALLIFALGAGVSFYEGVQHIRHPEPSVSVEWNYAVLGFAILFEGGSWYVALKEFRSVKGDVGYVEAIRRSKDPSVFTVLFEDTAALLGLVIALAGVTAAHYLEIPIFDGIASIGISLVLAFTAIFLARETKGLLIGEAAAPAVEATVLRIAAEDPLVTAANGVMTVHVGPSQIVATISAEFHDDARADDIENTIERIEARLREEAPDIVAVYVKPQREAVWGKRRARLADG</sequence>
<organism evidence="8 9">
    <name type="scientific">Aquibium oceanicum</name>
    <dbReference type="NCBI Taxonomy" id="1670800"/>
    <lineage>
        <taxon>Bacteria</taxon>
        <taxon>Pseudomonadati</taxon>
        <taxon>Pseudomonadota</taxon>
        <taxon>Alphaproteobacteria</taxon>
        <taxon>Hyphomicrobiales</taxon>
        <taxon>Phyllobacteriaceae</taxon>
        <taxon>Aquibium</taxon>
    </lineage>
</organism>
<dbReference type="InterPro" id="IPR027469">
    <property type="entry name" value="Cation_efflux_TMD_sf"/>
</dbReference>
<dbReference type="InterPro" id="IPR036837">
    <property type="entry name" value="Cation_efflux_CTD_sf"/>
</dbReference>
<dbReference type="RefSeq" id="WP_072607325.1">
    <property type="nucleotide sequence ID" value="NZ_CP018171.1"/>
</dbReference>
<evidence type="ECO:0000313" key="8">
    <source>
        <dbReference type="EMBL" id="APH73862.1"/>
    </source>
</evidence>
<dbReference type="Proteomes" id="UP000182840">
    <property type="component" value="Chromosome"/>
</dbReference>
<keyword evidence="9" id="KW-1185">Reference proteome</keyword>
<feature type="transmembrane region" description="Helical" evidence="6">
    <location>
        <begin position="162"/>
        <end position="184"/>
    </location>
</feature>
<dbReference type="SUPFAM" id="SSF160240">
    <property type="entry name" value="Cation efflux protein cytoplasmic domain-like"/>
    <property type="match status" value="1"/>
</dbReference>
<evidence type="ECO:0000256" key="6">
    <source>
        <dbReference type="SAM" id="Phobius"/>
    </source>
</evidence>
<feature type="transmembrane region" description="Helical" evidence="6">
    <location>
        <begin position="190"/>
        <end position="211"/>
    </location>
</feature>
<reference evidence="9" key="1">
    <citation type="submission" date="2016-11" db="EMBL/GenBank/DDBJ databases">
        <title>Mesorhizobium oceanicum sp. nov., isolated from deep seawater in South China Sea.</title>
        <authorList>
            <person name="Fu G.-Y."/>
        </authorList>
    </citation>
    <scope>NUCLEOTIDE SEQUENCE [LARGE SCALE GENOMIC DNA]</scope>
    <source>
        <strain evidence="9">B7</strain>
    </source>
</reference>
<dbReference type="InterPro" id="IPR040177">
    <property type="entry name" value="SLC30A9"/>
</dbReference>
<proteinExistence type="predicted"/>